<protein>
    <recommendedName>
        <fullName evidence="8 10">Phosphate acyltransferase</fullName>
        <ecNumber evidence="8 10">2.3.1.274</ecNumber>
    </recommendedName>
    <alternativeName>
        <fullName evidence="10">Acyl-ACP phosphotransacylase</fullName>
    </alternativeName>
    <alternativeName>
        <fullName evidence="10">Acyl-[acyl-carrier-protein]--phosphate acyltransferase</fullName>
    </alternativeName>
    <alternativeName>
        <fullName evidence="10">Phosphate-acyl-ACP acyltransferase</fullName>
    </alternativeName>
</protein>
<dbReference type="Proteomes" id="UP000644507">
    <property type="component" value="Unassembled WGS sequence"/>
</dbReference>
<evidence type="ECO:0000256" key="9">
    <source>
        <dbReference type="ARBA" id="ARBA00046608"/>
    </source>
</evidence>
<dbReference type="Pfam" id="PF02504">
    <property type="entry name" value="FA_synthesis"/>
    <property type="match status" value="1"/>
</dbReference>
<evidence type="ECO:0000256" key="6">
    <source>
        <dbReference type="ARBA" id="ARBA00023209"/>
    </source>
</evidence>
<dbReference type="NCBIfam" id="TIGR00182">
    <property type="entry name" value="plsX"/>
    <property type="match status" value="1"/>
</dbReference>
<reference evidence="11" key="1">
    <citation type="journal article" date="2014" name="Int. J. Syst. Evol. Microbiol.">
        <title>Complete genome sequence of Corynebacterium casei LMG S-19264T (=DSM 44701T), isolated from a smear-ripened cheese.</title>
        <authorList>
            <consortium name="US DOE Joint Genome Institute (JGI-PGF)"/>
            <person name="Walter F."/>
            <person name="Albersmeier A."/>
            <person name="Kalinowski J."/>
            <person name="Ruckert C."/>
        </authorList>
    </citation>
    <scope>NUCLEOTIDE SEQUENCE</scope>
    <source>
        <strain evidence="11">KCTC 12988</strain>
    </source>
</reference>
<keyword evidence="5 10" id="KW-0443">Lipid metabolism</keyword>
<evidence type="ECO:0000256" key="3">
    <source>
        <dbReference type="ARBA" id="ARBA00022516"/>
    </source>
</evidence>
<dbReference type="EC" id="2.3.1.274" evidence="8 10"/>
<evidence type="ECO:0000256" key="7">
    <source>
        <dbReference type="ARBA" id="ARBA00023264"/>
    </source>
</evidence>
<evidence type="ECO:0000256" key="5">
    <source>
        <dbReference type="ARBA" id="ARBA00023098"/>
    </source>
</evidence>
<dbReference type="GO" id="GO:0006633">
    <property type="term" value="P:fatty acid biosynthetic process"/>
    <property type="evidence" value="ECO:0007669"/>
    <property type="project" value="UniProtKB-UniRule"/>
</dbReference>
<accession>A0A918TWB9</accession>
<dbReference type="HAMAP" id="MF_00019">
    <property type="entry name" value="PlsX"/>
    <property type="match status" value="1"/>
</dbReference>
<evidence type="ECO:0000256" key="1">
    <source>
        <dbReference type="ARBA" id="ARBA00001232"/>
    </source>
</evidence>
<reference evidence="11" key="2">
    <citation type="submission" date="2020-09" db="EMBL/GenBank/DDBJ databases">
        <authorList>
            <person name="Sun Q."/>
            <person name="Kim S."/>
        </authorList>
    </citation>
    <scope>NUCLEOTIDE SEQUENCE</scope>
    <source>
        <strain evidence="11">KCTC 12988</strain>
    </source>
</reference>
<dbReference type="GO" id="GO:0043811">
    <property type="term" value="F:phosphate:acyl-[acyl carrier protein] acyltransferase activity"/>
    <property type="evidence" value="ECO:0007669"/>
    <property type="project" value="UniProtKB-UniRule"/>
</dbReference>
<dbReference type="PANTHER" id="PTHR30100:SF1">
    <property type="entry name" value="PHOSPHATE ACYLTRANSFERASE"/>
    <property type="match status" value="1"/>
</dbReference>
<dbReference type="SUPFAM" id="SSF53659">
    <property type="entry name" value="Isocitrate/Isopropylmalate dehydrogenase-like"/>
    <property type="match status" value="1"/>
</dbReference>
<dbReference type="AlphaFoldDB" id="A0A918TWB9"/>
<keyword evidence="2 10" id="KW-0963">Cytoplasm</keyword>
<evidence type="ECO:0000256" key="10">
    <source>
        <dbReference type="HAMAP-Rule" id="MF_00019"/>
    </source>
</evidence>
<gene>
    <name evidence="10 11" type="primary">plsX</name>
    <name evidence="11" type="ORF">GCM10007100_35560</name>
</gene>
<dbReference type="EMBL" id="BMXI01000018">
    <property type="protein sequence ID" value="GHC64777.1"/>
    <property type="molecule type" value="Genomic_DNA"/>
</dbReference>
<comment type="function">
    <text evidence="10">Catalyzes the reversible formation of acyl-phosphate (acyl-PO(4)) from acyl-[acyl-carrier-protein] (acyl-ACP). This enzyme utilizes acyl-ACP as fatty acyl donor, but not acyl-CoA.</text>
</comment>
<keyword evidence="3 10" id="KW-0444">Lipid biosynthesis</keyword>
<sequence length="356" mass="37569">MIIALDAMGGDNAPDVNVIGARDALSLYPQISEIVLVGDKATLSESCARNSLTDPRARIVHASEVVEMHESGAKAIRRKKDSSISVATELVKQGAAQAVVSAGNTGAAVAAATIKLRLLKGVDRAGIASPIPNEYGTCNILDAGANPEAKAKHLATYAVMGSVYANKVLGVSRPVVGIMSNGEEEEKGTVLTKEALILLKHMVDSGHANFDFRGNVEGHDLFETRLDVCLCDGFTGNVVLKSCEATAKAMSKWLKKEFKRTPFRVLGALLSKGAFGNVKERTNYETYGGSPLLGVRGTVIISHGSSTSLAIRNALHMASKAVKNEVNPQIEAALHALTLPRVNPASEKSSKPESNS</sequence>
<comment type="subunit">
    <text evidence="9 10">Homodimer. Probably interacts with PlsY.</text>
</comment>
<evidence type="ECO:0000256" key="2">
    <source>
        <dbReference type="ARBA" id="ARBA00022490"/>
    </source>
</evidence>
<dbReference type="InterPro" id="IPR003664">
    <property type="entry name" value="FA_synthesis"/>
</dbReference>
<name>A0A918TWB9_9BACT</name>
<comment type="subcellular location">
    <subcellularLocation>
        <location evidence="10">Cytoplasm</location>
    </subcellularLocation>
    <text evidence="10">Associated with the membrane possibly through PlsY.</text>
</comment>
<keyword evidence="12" id="KW-1185">Reference proteome</keyword>
<evidence type="ECO:0000313" key="12">
    <source>
        <dbReference type="Proteomes" id="UP000644507"/>
    </source>
</evidence>
<proteinExistence type="inferred from homology"/>
<comment type="caution">
    <text evidence="11">The sequence shown here is derived from an EMBL/GenBank/DDBJ whole genome shotgun (WGS) entry which is preliminary data.</text>
</comment>
<comment type="pathway">
    <text evidence="10">Lipid metabolism; phospholipid metabolism.</text>
</comment>
<dbReference type="RefSeq" id="WP_189573172.1">
    <property type="nucleotide sequence ID" value="NZ_BMXI01000018.1"/>
</dbReference>
<dbReference type="PIRSF" id="PIRSF002465">
    <property type="entry name" value="Phsphlp_syn_PlsX"/>
    <property type="match status" value="1"/>
</dbReference>
<keyword evidence="7 10" id="KW-1208">Phospholipid metabolism</keyword>
<evidence type="ECO:0000256" key="8">
    <source>
        <dbReference type="ARBA" id="ARBA00024069"/>
    </source>
</evidence>
<evidence type="ECO:0000256" key="4">
    <source>
        <dbReference type="ARBA" id="ARBA00022679"/>
    </source>
</evidence>
<dbReference type="Gene3D" id="3.40.718.10">
    <property type="entry name" value="Isopropylmalate Dehydrogenase"/>
    <property type="match status" value="1"/>
</dbReference>
<dbReference type="PANTHER" id="PTHR30100">
    <property type="entry name" value="FATTY ACID/PHOSPHOLIPID SYNTHESIS PROTEIN PLSX"/>
    <property type="match status" value="1"/>
</dbReference>
<keyword evidence="6 10" id="KW-0594">Phospholipid biosynthesis</keyword>
<dbReference type="InterPro" id="IPR012281">
    <property type="entry name" value="Phospholipid_synth_PlsX-like"/>
</dbReference>
<dbReference type="GO" id="GO:0005737">
    <property type="term" value="C:cytoplasm"/>
    <property type="evidence" value="ECO:0007669"/>
    <property type="project" value="UniProtKB-SubCell"/>
</dbReference>
<evidence type="ECO:0000313" key="11">
    <source>
        <dbReference type="EMBL" id="GHC64777.1"/>
    </source>
</evidence>
<keyword evidence="11" id="KW-0012">Acyltransferase</keyword>
<organism evidence="11 12">
    <name type="scientific">Roseibacillus persicicus</name>
    <dbReference type="NCBI Taxonomy" id="454148"/>
    <lineage>
        <taxon>Bacteria</taxon>
        <taxon>Pseudomonadati</taxon>
        <taxon>Verrucomicrobiota</taxon>
        <taxon>Verrucomicrobiia</taxon>
        <taxon>Verrucomicrobiales</taxon>
        <taxon>Verrucomicrobiaceae</taxon>
        <taxon>Roseibacillus</taxon>
    </lineage>
</organism>
<dbReference type="GO" id="GO:0008654">
    <property type="term" value="P:phospholipid biosynthetic process"/>
    <property type="evidence" value="ECO:0007669"/>
    <property type="project" value="UniProtKB-KW"/>
</dbReference>
<comment type="catalytic activity">
    <reaction evidence="1 10">
        <text>a fatty acyl-[ACP] + phosphate = an acyl phosphate + holo-[ACP]</text>
        <dbReference type="Rhea" id="RHEA:42292"/>
        <dbReference type="Rhea" id="RHEA-COMP:9685"/>
        <dbReference type="Rhea" id="RHEA-COMP:14125"/>
        <dbReference type="ChEBI" id="CHEBI:43474"/>
        <dbReference type="ChEBI" id="CHEBI:59918"/>
        <dbReference type="ChEBI" id="CHEBI:64479"/>
        <dbReference type="ChEBI" id="CHEBI:138651"/>
        <dbReference type="EC" id="2.3.1.274"/>
    </reaction>
</comment>
<keyword evidence="4 10" id="KW-0808">Transferase</keyword>
<comment type="similarity">
    <text evidence="10">Belongs to the PlsX family.</text>
</comment>